<keyword evidence="2" id="KW-1185">Reference proteome</keyword>
<sequence>MKPLVLLMILFVGVGFGIWYLNEERASTAAQNELLQSYNQDHASRSEWS</sequence>
<dbReference type="RefSeq" id="WP_019018240.1">
    <property type="nucleotide sequence ID" value="NZ_BMXD01000002.1"/>
</dbReference>
<evidence type="ECO:0008006" key="3">
    <source>
        <dbReference type="Google" id="ProtNLM"/>
    </source>
</evidence>
<gene>
    <name evidence="1" type="ORF">ACFOEI_11145</name>
</gene>
<reference evidence="2" key="1">
    <citation type="journal article" date="2019" name="Int. J. Syst. Evol. Microbiol.">
        <title>The Global Catalogue of Microorganisms (GCM) 10K type strain sequencing project: providing services to taxonomists for standard genome sequencing and annotation.</title>
        <authorList>
            <consortium name="The Broad Institute Genomics Platform"/>
            <consortium name="The Broad Institute Genome Sequencing Center for Infectious Disease"/>
            <person name="Wu L."/>
            <person name="Ma J."/>
        </authorList>
    </citation>
    <scope>NUCLEOTIDE SEQUENCE [LARGE SCALE GENOMIC DNA]</scope>
    <source>
        <strain evidence="2">KCTC 12847</strain>
    </source>
</reference>
<protein>
    <recommendedName>
        <fullName evidence="3">LPS export ABC transporter periplasmic protein LptC</fullName>
    </recommendedName>
</protein>
<proteinExistence type="predicted"/>
<evidence type="ECO:0000313" key="1">
    <source>
        <dbReference type="EMBL" id="MFC3292625.1"/>
    </source>
</evidence>
<evidence type="ECO:0000313" key="2">
    <source>
        <dbReference type="Proteomes" id="UP001595640"/>
    </source>
</evidence>
<comment type="caution">
    <text evidence="1">The sequence shown here is derived from an EMBL/GenBank/DDBJ whole genome shotgun (WGS) entry which is preliminary data.</text>
</comment>
<dbReference type="EMBL" id="JBHRUH010000015">
    <property type="protein sequence ID" value="MFC3292625.1"/>
    <property type="molecule type" value="Genomic_DNA"/>
</dbReference>
<dbReference type="Proteomes" id="UP001595640">
    <property type="component" value="Unassembled WGS sequence"/>
</dbReference>
<organism evidence="1 2">
    <name type="scientific">Modicisalibacter luteus</name>
    <dbReference type="NCBI Taxonomy" id="453962"/>
    <lineage>
        <taxon>Bacteria</taxon>
        <taxon>Pseudomonadati</taxon>
        <taxon>Pseudomonadota</taxon>
        <taxon>Gammaproteobacteria</taxon>
        <taxon>Oceanospirillales</taxon>
        <taxon>Halomonadaceae</taxon>
        <taxon>Modicisalibacter</taxon>
    </lineage>
</organism>
<name>A0ABV7M273_9GAMM</name>
<accession>A0ABV7M273</accession>